<name>A0A9X2XN45_9BACT</name>
<dbReference type="AlphaFoldDB" id="A0A9X2XN45"/>
<comment type="caution">
    <text evidence="2">The sequence shown here is derived from an EMBL/GenBank/DDBJ whole genome shotgun (WGS) entry which is preliminary data.</text>
</comment>
<keyword evidence="1" id="KW-0472">Membrane</keyword>
<dbReference type="Proteomes" id="UP001155483">
    <property type="component" value="Unassembled WGS sequence"/>
</dbReference>
<keyword evidence="3" id="KW-1185">Reference proteome</keyword>
<evidence type="ECO:0000313" key="3">
    <source>
        <dbReference type="Proteomes" id="UP001155483"/>
    </source>
</evidence>
<dbReference type="EMBL" id="JAOTIF010000001">
    <property type="protein sequence ID" value="MCU7548188.1"/>
    <property type="molecule type" value="Genomic_DNA"/>
</dbReference>
<feature type="transmembrane region" description="Helical" evidence="1">
    <location>
        <begin position="84"/>
        <end position="106"/>
    </location>
</feature>
<dbReference type="RefSeq" id="WP_279295632.1">
    <property type="nucleotide sequence ID" value="NZ_JAOTIF010000001.1"/>
</dbReference>
<organism evidence="2 3">
    <name type="scientific">Paraflavisolibacter caeni</name>
    <dbReference type="NCBI Taxonomy" id="2982496"/>
    <lineage>
        <taxon>Bacteria</taxon>
        <taxon>Pseudomonadati</taxon>
        <taxon>Bacteroidota</taxon>
        <taxon>Chitinophagia</taxon>
        <taxon>Chitinophagales</taxon>
        <taxon>Chitinophagaceae</taxon>
        <taxon>Paraflavisolibacter</taxon>
    </lineage>
</organism>
<keyword evidence="1" id="KW-0812">Transmembrane</keyword>
<evidence type="ECO:0000313" key="2">
    <source>
        <dbReference type="EMBL" id="MCU7548188.1"/>
    </source>
</evidence>
<reference evidence="2" key="2">
    <citation type="submission" date="2023-04" db="EMBL/GenBank/DDBJ databases">
        <title>Paracnuella aquatica gen. nov., sp. nov., a member of the family Chitinophagaceae isolated from a hot spring.</title>
        <authorList>
            <person name="Wang C."/>
        </authorList>
    </citation>
    <scope>NUCLEOTIDE SEQUENCE</scope>
    <source>
        <strain evidence="2">LB-8</strain>
    </source>
</reference>
<evidence type="ECO:0000256" key="1">
    <source>
        <dbReference type="SAM" id="Phobius"/>
    </source>
</evidence>
<protein>
    <submittedName>
        <fullName evidence="2">Uncharacterized protein</fullName>
    </submittedName>
</protein>
<proteinExistence type="predicted"/>
<keyword evidence="1" id="KW-1133">Transmembrane helix</keyword>
<sequence>MKRIVISTLFFSLAICCFCQQTKVPKTLTSQDYLKKSKRQKTAAWLLTGAGTIGLITTMTIDAGQAVEGGLTTLFSLGYVEPEYHSYTVPYLLSAACVVGGITYFISASKNKRRARSVSTDLKMGNIPVLHPFSIAKRYYPSVSLQVAL</sequence>
<reference evidence="2" key="1">
    <citation type="submission" date="2022-09" db="EMBL/GenBank/DDBJ databases">
        <authorList>
            <person name="Yuan C."/>
            <person name="Ke Z."/>
        </authorList>
    </citation>
    <scope>NUCLEOTIDE SEQUENCE</scope>
    <source>
        <strain evidence="2">LB-8</strain>
    </source>
</reference>
<accession>A0A9X2XN45</accession>
<gene>
    <name evidence="2" type="ORF">OCK74_03640</name>
</gene>